<gene>
    <name evidence="2" type="ORF">JIN85_01660</name>
</gene>
<dbReference type="AlphaFoldDB" id="A0A934S4Q7"/>
<reference evidence="2" key="1">
    <citation type="submission" date="2021-01" db="EMBL/GenBank/DDBJ databases">
        <title>Modified the classification status of verrucomicrobia.</title>
        <authorList>
            <person name="Feng X."/>
        </authorList>
    </citation>
    <scope>NUCLEOTIDE SEQUENCE</scope>
    <source>
        <strain evidence="2">KCTC 22041</strain>
    </source>
</reference>
<organism evidence="2 3">
    <name type="scientific">Luteolibacter pohnpeiensis</name>
    <dbReference type="NCBI Taxonomy" id="454153"/>
    <lineage>
        <taxon>Bacteria</taxon>
        <taxon>Pseudomonadati</taxon>
        <taxon>Verrucomicrobiota</taxon>
        <taxon>Verrucomicrobiia</taxon>
        <taxon>Verrucomicrobiales</taxon>
        <taxon>Verrucomicrobiaceae</taxon>
        <taxon>Luteolibacter</taxon>
    </lineage>
</organism>
<name>A0A934S4Q7_9BACT</name>
<keyword evidence="1" id="KW-0472">Membrane</keyword>
<keyword evidence="1" id="KW-0812">Transmembrane</keyword>
<protein>
    <recommendedName>
        <fullName evidence="4">DUF1449 domain-containing protein</fullName>
    </recommendedName>
</protein>
<accession>A0A934S4Q7</accession>
<dbReference type="RefSeq" id="WP_200266960.1">
    <property type="nucleotide sequence ID" value="NZ_JAENIJ010000002.1"/>
</dbReference>
<dbReference type="Gene3D" id="2.40.50.140">
    <property type="entry name" value="Nucleic acid-binding proteins"/>
    <property type="match status" value="1"/>
</dbReference>
<keyword evidence="1" id="KW-1133">Transmembrane helix</keyword>
<sequence length="221" mass="23392">MKELWEQALLPYNLPLTIALGVVVVFWLVSLLGAVGVDLLDFDLPDSDVDVDMDVDVDGDAGNIGDVAGALLRFVNAGLIPTTVVISVMVTAMWAISILTNYYLNPGHSNLLALGFALGALITGAIVTKLVTQPLVPLMKKLKEQEDAVPVIGQTGVVRSIILDSKFGQVEVIREQGAPAILNARLTEGADAIPRGTEIVVVSLDQSSGVYLVHPIPTTSI</sequence>
<dbReference type="EMBL" id="JAENIJ010000002">
    <property type="protein sequence ID" value="MBK1881099.1"/>
    <property type="molecule type" value="Genomic_DNA"/>
</dbReference>
<feature type="transmembrane region" description="Helical" evidence="1">
    <location>
        <begin position="12"/>
        <end position="37"/>
    </location>
</feature>
<keyword evidence="3" id="KW-1185">Reference proteome</keyword>
<comment type="caution">
    <text evidence="2">The sequence shown here is derived from an EMBL/GenBank/DDBJ whole genome shotgun (WGS) entry which is preliminary data.</text>
</comment>
<proteinExistence type="predicted"/>
<evidence type="ECO:0000256" key="1">
    <source>
        <dbReference type="SAM" id="Phobius"/>
    </source>
</evidence>
<evidence type="ECO:0000313" key="2">
    <source>
        <dbReference type="EMBL" id="MBK1881099.1"/>
    </source>
</evidence>
<evidence type="ECO:0008006" key="4">
    <source>
        <dbReference type="Google" id="ProtNLM"/>
    </source>
</evidence>
<dbReference type="InterPro" id="IPR012340">
    <property type="entry name" value="NA-bd_OB-fold"/>
</dbReference>
<feature type="transmembrane region" description="Helical" evidence="1">
    <location>
        <begin position="111"/>
        <end position="131"/>
    </location>
</feature>
<feature type="transmembrane region" description="Helical" evidence="1">
    <location>
        <begin position="79"/>
        <end position="104"/>
    </location>
</feature>
<evidence type="ECO:0000313" key="3">
    <source>
        <dbReference type="Proteomes" id="UP000603141"/>
    </source>
</evidence>
<dbReference type="Proteomes" id="UP000603141">
    <property type="component" value="Unassembled WGS sequence"/>
</dbReference>